<protein>
    <submittedName>
        <fullName evidence="1">Uncharacterized protein</fullName>
    </submittedName>
</protein>
<name>A0ABX7I1J2_9BACT</name>
<proteinExistence type="predicted"/>
<evidence type="ECO:0000313" key="2">
    <source>
        <dbReference type="Proteomes" id="UP000612680"/>
    </source>
</evidence>
<dbReference type="Proteomes" id="UP000612680">
    <property type="component" value="Chromosome"/>
</dbReference>
<organism evidence="1 2">
    <name type="scientific">Dyadobacter sandarakinus</name>
    <dbReference type="NCBI Taxonomy" id="2747268"/>
    <lineage>
        <taxon>Bacteria</taxon>
        <taxon>Pseudomonadati</taxon>
        <taxon>Bacteroidota</taxon>
        <taxon>Cytophagia</taxon>
        <taxon>Cytophagales</taxon>
        <taxon>Spirosomataceae</taxon>
        <taxon>Dyadobacter</taxon>
    </lineage>
</organism>
<reference evidence="1 2" key="1">
    <citation type="submission" date="2020-06" db="EMBL/GenBank/DDBJ databases">
        <title>Dyadobacter sandarakinus sp. nov., isolated from the soil of the Arctic Yellow River Station.</title>
        <authorList>
            <person name="Zhang Y."/>
            <person name="Peng F."/>
        </authorList>
    </citation>
    <scope>NUCLEOTIDE SEQUENCE [LARGE SCALE GENOMIC DNA]</scope>
    <source>
        <strain evidence="1 2">Q3-56</strain>
    </source>
</reference>
<accession>A0ABX7I1J2</accession>
<evidence type="ECO:0000313" key="1">
    <source>
        <dbReference type="EMBL" id="QRQ99737.1"/>
    </source>
</evidence>
<sequence>MDHYVPHMGWIAGSISTIKIYSKYRGVFYYLHDEVHDKLFEFATKVGGRINSKEDYNAVIRAYLATYPENAL</sequence>
<gene>
    <name evidence="1" type="ORF">HWI92_01795</name>
</gene>
<keyword evidence="2" id="KW-1185">Reference proteome</keyword>
<dbReference type="RefSeq" id="WP_204660498.1">
    <property type="nucleotide sequence ID" value="NZ_CP056775.1"/>
</dbReference>
<dbReference type="EMBL" id="CP056775">
    <property type="protein sequence ID" value="QRQ99737.1"/>
    <property type="molecule type" value="Genomic_DNA"/>
</dbReference>